<comment type="caution">
    <text evidence="1">The sequence shown here is derived from an EMBL/GenBank/DDBJ whole genome shotgun (WGS) entry which is preliminary data.</text>
</comment>
<reference evidence="1" key="2">
    <citation type="journal article" date="2014" name="ISME J.">
        <title>Microbial stratification in low pH oxic and suboxic macroscopic growths along an acid mine drainage.</title>
        <authorList>
            <person name="Mendez-Garcia C."/>
            <person name="Mesa V."/>
            <person name="Sprenger R.R."/>
            <person name="Richter M."/>
            <person name="Diez M.S."/>
            <person name="Solano J."/>
            <person name="Bargiela R."/>
            <person name="Golyshina O.V."/>
            <person name="Manteca A."/>
            <person name="Ramos J.L."/>
            <person name="Gallego J.R."/>
            <person name="Llorente I."/>
            <person name="Martins Dos Santos V.A."/>
            <person name="Jensen O.N."/>
            <person name="Pelaez A.I."/>
            <person name="Sanchez J."/>
            <person name="Ferrer M."/>
        </authorList>
    </citation>
    <scope>NUCLEOTIDE SEQUENCE</scope>
</reference>
<organism evidence="1">
    <name type="scientific">mine drainage metagenome</name>
    <dbReference type="NCBI Taxonomy" id="410659"/>
    <lineage>
        <taxon>unclassified sequences</taxon>
        <taxon>metagenomes</taxon>
        <taxon>ecological metagenomes</taxon>
    </lineage>
</organism>
<dbReference type="AlphaFoldDB" id="T1AZU5"/>
<sequence>MTLPRIGTVRTLEDASRWVERMAQGCVRVTSATVSREADRWFVSLAVEVERALPAHPAAGDTIGVDLGVLSLATLSDGTVIQGPKA</sequence>
<proteinExistence type="predicted"/>
<evidence type="ECO:0000313" key="1">
    <source>
        <dbReference type="EMBL" id="EQD47610.1"/>
    </source>
</evidence>
<dbReference type="EMBL" id="AUZZ01006039">
    <property type="protein sequence ID" value="EQD47610.1"/>
    <property type="molecule type" value="Genomic_DNA"/>
</dbReference>
<protein>
    <submittedName>
        <fullName evidence="1">Transposase, IS605 OrfB family</fullName>
    </submittedName>
</protein>
<accession>T1AZU5</accession>
<feature type="non-terminal residue" evidence="1">
    <location>
        <position position="86"/>
    </location>
</feature>
<name>T1AZU5_9ZZZZ</name>
<gene>
    <name evidence="1" type="ORF">B2A_08386</name>
</gene>
<reference evidence="1" key="1">
    <citation type="submission" date="2013-08" db="EMBL/GenBank/DDBJ databases">
        <authorList>
            <person name="Mendez C."/>
            <person name="Richter M."/>
            <person name="Ferrer M."/>
            <person name="Sanchez J."/>
        </authorList>
    </citation>
    <scope>NUCLEOTIDE SEQUENCE</scope>
</reference>